<keyword evidence="8" id="KW-1185">Reference proteome</keyword>
<dbReference type="AlphaFoldDB" id="A0AA35TGR4"/>
<dbReference type="GO" id="GO:0005524">
    <property type="term" value="F:ATP binding"/>
    <property type="evidence" value="ECO:0007669"/>
    <property type="project" value="UniProtKB-KW"/>
</dbReference>
<organism evidence="7 8">
    <name type="scientific">Geodia barretti</name>
    <name type="common">Barrett's horny sponge</name>
    <dbReference type="NCBI Taxonomy" id="519541"/>
    <lineage>
        <taxon>Eukaryota</taxon>
        <taxon>Metazoa</taxon>
        <taxon>Porifera</taxon>
        <taxon>Demospongiae</taxon>
        <taxon>Heteroscleromorpha</taxon>
        <taxon>Tetractinellida</taxon>
        <taxon>Astrophorina</taxon>
        <taxon>Geodiidae</taxon>
        <taxon>Geodia</taxon>
    </lineage>
</organism>
<evidence type="ECO:0000256" key="2">
    <source>
        <dbReference type="ARBA" id="ARBA00022801"/>
    </source>
</evidence>
<protein>
    <submittedName>
        <fullName evidence="7">DExH-box ATP-dependent RNA helicase DExH3</fullName>
    </submittedName>
</protein>
<feature type="domain" description="DRBM" evidence="6">
    <location>
        <begin position="128"/>
        <end position="169"/>
    </location>
</feature>
<dbReference type="GO" id="GO:0003723">
    <property type="term" value="F:RNA binding"/>
    <property type="evidence" value="ECO:0007669"/>
    <property type="project" value="TreeGrafter"/>
</dbReference>
<dbReference type="Pfam" id="PF00035">
    <property type="entry name" value="dsrm"/>
    <property type="match status" value="1"/>
</dbReference>
<dbReference type="SUPFAM" id="SSF52540">
    <property type="entry name" value="P-loop containing nucleoside triphosphate hydrolases"/>
    <property type="match status" value="1"/>
</dbReference>
<accession>A0AA35TGR4</accession>
<keyword evidence="2" id="KW-0378">Hydrolase</keyword>
<evidence type="ECO:0000313" key="7">
    <source>
        <dbReference type="EMBL" id="CAI8046807.1"/>
    </source>
</evidence>
<dbReference type="InterPro" id="IPR027417">
    <property type="entry name" value="P-loop_NTPase"/>
</dbReference>
<name>A0AA35TGR4_GEOBA</name>
<feature type="compositionally biased region" description="Low complexity" evidence="5">
    <location>
        <begin position="51"/>
        <end position="62"/>
    </location>
</feature>
<keyword evidence="4" id="KW-0067">ATP-binding</keyword>
<dbReference type="InterPro" id="IPR014720">
    <property type="entry name" value="dsRBD_dom"/>
</dbReference>
<keyword evidence="3 7" id="KW-0347">Helicase</keyword>
<dbReference type="CDD" id="cd17917">
    <property type="entry name" value="DEXHc_RHA-like"/>
    <property type="match status" value="1"/>
</dbReference>
<dbReference type="Proteomes" id="UP001174909">
    <property type="component" value="Unassembled WGS sequence"/>
</dbReference>
<dbReference type="SUPFAM" id="SSF54768">
    <property type="entry name" value="dsRNA-binding domain-like"/>
    <property type="match status" value="1"/>
</dbReference>
<evidence type="ECO:0000256" key="4">
    <source>
        <dbReference type="ARBA" id="ARBA00022840"/>
    </source>
</evidence>
<sequence length="511" mass="56036">MSYNGSGSGPRRGIRTNSANITPRGAGLAAPPPAKRPRDAAHSSGYDSSTAGYSWSSNSSRGGSYGGRRAEERGGGGGGGEYEFAGKNAEKMFPDAKTTLNNALIAELRRLNTKLDYVMERVVLTQYGVPTPGYRCTLELPYPERVTVVGEGGNKKDAERRCAAAACVKLMDLGFMNQRGKKVETQRQDITEDQKPKELDVSMASQIQLFEAIAKLPECHSFPNWSSLKSFYDDQKRHVQGVPTESGNAIYNLKLSVPVDSFRVQETSGSTATVSQATTVVLPALWQKLFPVSVETPLALVPCPKCHGNIQISMSYVRKLENQLNQFLPLPVPEERNVEPRSGASSDDVTGNAPILAEIEQNTVCVFSGQPYSDLSNEEAELRSRGMRKEQEAVERWGSEGKSLRAAAKRLPINRAKNALLREINTKPVVVVMGMTGSGKTTQVPQFILENYIEHMVGATCNIVVTQPRRISAISIAERVAAERREMVGKTVGYQVRQGERERLTYQLFNT</sequence>
<dbReference type="GO" id="GO:0004386">
    <property type="term" value="F:helicase activity"/>
    <property type="evidence" value="ECO:0007669"/>
    <property type="project" value="UniProtKB-KW"/>
</dbReference>
<dbReference type="EMBL" id="CASHTH010003593">
    <property type="protein sequence ID" value="CAI8046807.1"/>
    <property type="molecule type" value="Genomic_DNA"/>
</dbReference>
<dbReference type="Gene3D" id="3.30.160.20">
    <property type="match status" value="1"/>
</dbReference>
<evidence type="ECO:0000256" key="5">
    <source>
        <dbReference type="SAM" id="MobiDB-lite"/>
    </source>
</evidence>
<evidence type="ECO:0000256" key="3">
    <source>
        <dbReference type="ARBA" id="ARBA00022806"/>
    </source>
</evidence>
<dbReference type="PANTHER" id="PTHR18934:SF99">
    <property type="entry name" value="ATP-DEPENDENT RNA HELICASE DHX37-RELATED"/>
    <property type="match status" value="1"/>
</dbReference>
<evidence type="ECO:0000313" key="8">
    <source>
        <dbReference type="Proteomes" id="UP001174909"/>
    </source>
</evidence>
<feature type="region of interest" description="Disordered" evidence="5">
    <location>
        <begin position="1"/>
        <end position="83"/>
    </location>
</feature>
<dbReference type="PANTHER" id="PTHR18934">
    <property type="entry name" value="ATP-DEPENDENT RNA HELICASE"/>
    <property type="match status" value="1"/>
</dbReference>
<reference evidence="7" key="1">
    <citation type="submission" date="2023-03" db="EMBL/GenBank/DDBJ databases">
        <authorList>
            <person name="Steffen K."/>
            <person name="Cardenas P."/>
        </authorList>
    </citation>
    <scope>NUCLEOTIDE SEQUENCE</scope>
</reference>
<evidence type="ECO:0000259" key="6">
    <source>
        <dbReference type="Pfam" id="PF00035"/>
    </source>
</evidence>
<feature type="compositionally biased region" description="Gly residues" evidence="5">
    <location>
        <begin position="1"/>
        <end position="10"/>
    </location>
</feature>
<gene>
    <name evidence="7" type="ORF">GBAR_LOCUS25885</name>
</gene>
<evidence type="ECO:0000256" key="1">
    <source>
        <dbReference type="ARBA" id="ARBA00022741"/>
    </source>
</evidence>
<comment type="caution">
    <text evidence="7">The sequence shown here is derived from an EMBL/GenBank/DDBJ whole genome shotgun (WGS) entry which is preliminary data.</text>
</comment>
<dbReference type="GO" id="GO:0016787">
    <property type="term" value="F:hydrolase activity"/>
    <property type="evidence" value="ECO:0007669"/>
    <property type="project" value="UniProtKB-KW"/>
</dbReference>
<keyword evidence="1" id="KW-0547">Nucleotide-binding</keyword>
<dbReference type="Gene3D" id="3.40.50.300">
    <property type="entry name" value="P-loop containing nucleotide triphosphate hydrolases"/>
    <property type="match status" value="1"/>
</dbReference>
<proteinExistence type="predicted"/>